<evidence type="ECO:0000256" key="1">
    <source>
        <dbReference type="SAM" id="SignalP"/>
    </source>
</evidence>
<accession>A0AA42B215</accession>
<keyword evidence="1" id="KW-0732">Signal</keyword>
<dbReference type="Proteomes" id="UP001177140">
    <property type="component" value="Unassembled WGS sequence"/>
</dbReference>
<name>A0AA42B215_PAPNU</name>
<dbReference type="EMBL" id="JAJJMA010305372">
    <property type="protein sequence ID" value="MCL7048525.1"/>
    <property type="molecule type" value="Genomic_DNA"/>
</dbReference>
<dbReference type="AlphaFoldDB" id="A0AA42B215"/>
<evidence type="ECO:0000313" key="2">
    <source>
        <dbReference type="EMBL" id="MCL7048525.1"/>
    </source>
</evidence>
<gene>
    <name evidence="2" type="ORF">MKW94_026762</name>
</gene>
<proteinExistence type="predicted"/>
<sequence length="83" mass="8978">MAKAHLSLSPFLVGFLLVLFVAEIGYVHGENLCPGLHHGWKFALCSGENSEYCDEICISGMDFPVSHTFCSHGFSCVCCGPPL</sequence>
<evidence type="ECO:0000313" key="3">
    <source>
        <dbReference type="Proteomes" id="UP001177140"/>
    </source>
</evidence>
<organism evidence="2 3">
    <name type="scientific">Papaver nudicaule</name>
    <name type="common">Iceland poppy</name>
    <dbReference type="NCBI Taxonomy" id="74823"/>
    <lineage>
        <taxon>Eukaryota</taxon>
        <taxon>Viridiplantae</taxon>
        <taxon>Streptophyta</taxon>
        <taxon>Embryophyta</taxon>
        <taxon>Tracheophyta</taxon>
        <taxon>Spermatophyta</taxon>
        <taxon>Magnoliopsida</taxon>
        <taxon>Ranunculales</taxon>
        <taxon>Papaveraceae</taxon>
        <taxon>Papaveroideae</taxon>
        <taxon>Papaver</taxon>
    </lineage>
</organism>
<feature type="chain" id="PRO_5041249203" description="Defensin-like protein" evidence="1">
    <location>
        <begin position="30"/>
        <end position="83"/>
    </location>
</feature>
<comment type="caution">
    <text evidence="2">The sequence shown here is derived from an EMBL/GenBank/DDBJ whole genome shotgun (WGS) entry which is preliminary data.</text>
</comment>
<feature type="signal peptide" evidence="1">
    <location>
        <begin position="1"/>
        <end position="29"/>
    </location>
</feature>
<protein>
    <recommendedName>
        <fullName evidence="4">Defensin-like protein</fullName>
    </recommendedName>
</protein>
<reference evidence="2" key="1">
    <citation type="submission" date="2022-03" db="EMBL/GenBank/DDBJ databases">
        <title>A functionally conserved STORR gene fusion in Papaver species that diverged 16.8 million years ago.</title>
        <authorList>
            <person name="Catania T."/>
        </authorList>
    </citation>
    <scope>NUCLEOTIDE SEQUENCE</scope>
    <source>
        <strain evidence="2">S-191538</strain>
    </source>
</reference>
<evidence type="ECO:0008006" key="4">
    <source>
        <dbReference type="Google" id="ProtNLM"/>
    </source>
</evidence>
<keyword evidence="3" id="KW-1185">Reference proteome</keyword>